<dbReference type="Pfam" id="PF00168">
    <property type="entry name" value="C2"/>
    <property type="match status" value="4"/>
</dbReference>
<comment type="subcellular location">
    <subcellularLocation>
        <location evidence="1">Membrane</location>
        <topology evidence="1">Multi-pass membrane protein</topology>
    </subcellularLocation>
</comment>
<feature type="domain" description="C2" evidence="9">
    <location>
        <begin position="550"/>
        <end position="674"/>
    </location>
</feature>
<feature type="compositionally biased region" description="Basic and acidic residues" evidence="7">
    <location>
        <begin position="181"/>
        <end position="217"/>
    </location>
</feature>
<dbReference type="PANTHER" id="PTHR31425">
    <property type="entry name" value="PHOSPHORIBOSYLANTHRANILATE TRANSFERASE ISOFORM 1"/>
    <property type="match status" value="1"/>
</dbReference>
<keyword evidence="6 8" id="KW-0472">Membrane</keyword>
<evidence type="ECO:0000256" key="6">
    <source>
        <dbReference type="ARBA" id="ARBA00023136"/>
    </source>
</evidence>
<evidence type="ECO:0000256" key="3">
    <source>
        <dbReference type="ARBA" id="ARBA00022692"/>
    </source>
</evidence>
<feature type="domain" description="C2" evidence="9">
    <location>
        <begin position="1"/>
        <end position="108"/>
    </location>
</feature>
<dbReference type="InterPro" id="IPR000008">
    <property type="entry name" value="C2_dom"/>
</dbReference>
<proteinExistence type="inferred from homology"/>
<protein>
    <recommendedName>
        <fullName evidence="9">C2 domain-containing protein</fullName>
    </recommendedName>
</protein>
<dbReference type="EMBL" id="JADCNM010000010">
    <property type="protein sequence ID" value="KAG0464862.1"/>
    <property type="molecule type" value="Genomic_DNA"/>
</dbReference>
<dbReference type="FunFam" id="2.60.40.150:FF:000090">
    <property type="entry name" value="C2 domain-containing protein"/>
    <property type="match status" value="1"/>
</dbReference>
<dbReference type="InterPro" id="IPR013583">
    <property type="entry name" value="MCTP_C"/>
</dbReference>
<dbReference type="PANTHER" id="PTHR31425:SF35">
    <property type="entry name" value="MULTIPLE C2 DOMAIN AND TRANSMEMBRANE REGION PROTEIN 16"/>
    <property type="match status" value="1"/>
</dbReference>
<evidence type="ECO:0000256" key="4">
    <source>
        <dbReference type="ARBA" id="ARBA00022737"/>
    </source>
</evidence>
<name>A0A835QBQ0_VANPL</name>
<dbReference type="Gene3D" id="2.60.40.150">
    <property type="entry name" value="C2 domain"/>
    <property type="match status" value="4"/>
</dbReference>
<dbReference type="PROSITE" id="PS50004">
    <property type="entry name" value="C2"/>
    <property type="match status" value="4"/>
</dbReference>
<evidence type="ECO:0000256" key="5">
    <source>
        <dbReference type="ARBA" id="ARBA00022989"/>
    </source>
</evidence>
<feature type="region of interest" description="Disordered" evidence="7">
    <location>
        <begin position="848"/>
        <end position="878"/>
    </location>
</feature>
<feature type="transmembrane region" description="Helical" evidence="8">
    <location>
        <begin position="920"/>
        <end position="950"/>
    </location>
</feature>
<accession>A0A835QBQ0</accession>
<keyword evidence="3 8" id="KW-0812">Transmembrane</keyword>
<evidence type="ECO:0000313" key="10">
    <source>
        <dbReference type="EMBL" id="KAG0464862.1"/>
    </source>
</evidence>
<dbReference type="SUPFAM" id="SSF49562">
    <property type="entry name" value="C2 domain (Calcium/lipid-binding domain, CaLB)"/>
    <property type="match status" value="4"/>
</dbReference>
<evidence type="ECO:0000256" key="1">
    <source>
        <dbReference type="ARBA" id="ARBA00004141"/>
    </source>
</evidence>
<reference evidence="10 11" key="1">
    <citation type="journal article" date="2020" name="Nat. Food">
        <title>A phased Vanilla planifolia genome enables genetic improvement of flavour and production.</title>
        <authorList>
            <person name="Hasing T."/>
            <person name="Tang H."/>
            <person name="Brym M."/>
            <person name="Khazi F."/>
            <person name="Huang T."/>
            <person name="Chambers A.H."/>
        </authorList>
    </citation>
    <scope>NUCLEOTIDE SEQUENCE [LARGE SCALE GENOMIC DNA]</scope>
    <source>
        <tissue evidence="10">Leaf</tissue>
    </source>
</reference>
<feature type="domain" description="C2" evidence="9">
    <location>
        <begin position="245"/>
        <end position="363"/>
    </location>
</feature>
<gene>
    <name evidence="10" type="ORF">HPP92_019026</name>
</gene>
<feature type="transmembrane region" description="Helical" evidence="8">
    <location>
        <begin position="805"/>
        <end position="832"/>
    </location>
</feature>
<evidence type="ECO:0000313" key="11">
    <source>
        <dbReference type="Proteomes" id="UP000639772"/>
    </source>
</evidence>
<evidence type="ECO:0000259" key="9">
    <source>
        <dbReference type="PROSITE" id="PS50004"/>
    </source>
</evidence>
<dbReference type="AlphaFoldDB" id="A0A835QBQ0"/>
<dbReference type="CDD" id="cd08379">
    <property type="entry name" value="C2D_MCTP_PRT_plant"/>
    <property type="match status" value="1"/>
</dbReference>
<dbReference type="Proteomes" id="UP000639772">
    <property type="component" value="Chromosome 10"/>
</dbReference>
<feature type="region of interest" description="Disordered" evidence="7">
    <location>
        <begin position="138"/>
        <end position="234"/>
    </location>
</feature>
<evidence type="ECO:0000256" key="7">
    <source>
        <dbReference type="SAM" id="MobiDB-lite"/>
    </source>
</evidence>
<feature type="domain" description="C2" evidence="9">
    <location>
        <begin position="394"/>
        <end position="514"/>
    </location>
</feature>
<dbReference type="GO" id="GO:0016020">
    <property type="term" value="C:membrane"/>
    <property type="evidence" value="ECO:0007669"/>
    <property type="project" value="UniProtKB-SubCell"/>
</dbReference>
<dbReference type="InterPro" id="IPR035892">
    <property type="entry name" value="C2_domain_sf"/>
</dbReference>
<sequence length="978" mass="109162">MAKKLFVEVLEARDLLPKDGTGRSSPYVVVDFDGQRRRTQTVCRNLNPVWNEVLEFDVTADAQIAGELLEADVLHDRRVGPSRRNNFLGRVRLDSRHFVRKGEEALIHFPLEKKNFFSWVRGDIGLRIYYDYVPVSPPTEEKGKTDDEAEVPPPEATPNAEKAEAVAHPPPAQEQAPVDQAKLETEEPKAEADQPPEQEHGNEAEKTNEAPAEEQKLEASSTPTQPAVEEAGPKMVPQMEARHLPLPGPIERSSYDLVDKMHYLFVRIFRARTLPKNAKPHVRIAAYGIQVATRPSAFLEWGQTFAFSRDPAAVDSSNLEISVWAAAVDDGAENHWFLGGVCFDVSEVPMRDPPDSPLAPQWYRLEGGATHCGDLMLATWVGTQADESFADAWKAGALQTSCSKIYLSPKLWYLRATVIEGQTTTRQFPLSLFVRATLGFQVLKTRASSSRNGSPTWNEDLFFVVAEPFSEEESIVLSLESKHGKDAAFLGSAAAPLSTVERRVDDRKVASRWLELSPSTTSSRLRYVGRLHVRLCLDGGYHVQDEPTHAISDHRPSARQLWQPTVGSLELGIIGCRGLLPMKTVDGKGITDAFAVAKYGPKWARTRTVADSFDPAWNEQFNWTIFDPCTVLTLAVFDDASPGEAKSSGPCRPMGRIRIRISTLETNRAYRCIYPLFLLLPSGLKRMGEIEIAVRFMKSVSPLDLLHVYSQPMLPAMHHLRPLGSSQREAMRIAAARIAATHLGRTEPSLRREVVMWMLEAAEPSFSMRRVRANWLRIVAALSWFGDGIQWVSEIRTWRNPTTTVMAHGVAVILVWYPELIVPAAAVHLGMVGVWRYRLRQRVPAAGPAMRESGAEGADREELDEEFDASPSTRSDETVRARYERARVVGLRMQVMLGDAAAQAERVKALVSWRDPRATALFVVGCFMVAMLAYVVPARLMAVGAVFYGLRHPVFRGRMPSPAINFFRRLPSLADRII</sequence>
<evidence type="ECO:0000256" key="8">
    <source>
        <dbReference type="SAM" id="Phobius"/>
    </source>
</evidence>
<organism evidence="10 11">
    <name type="scientific">Vanilla planifolia</name>
    <name type="common">Vanilla</name>
    <dbReference type="NCBI Taxonomy" id="51239"/>
    <lineage>
        <taxon>Eukaryota</taxon>
        <taxon>Viridiplantae</taxon>
        <taxon>Streptophyta</taxon>
        <taxon>Embryophyta</taxon>
        <taxon>Tracheophyta</taxon>
        <taxon>Spermatophyta</taxon>
        <taxon>Magnoliopsida</taxon>
        <taxon>Liliopsida</taxon>
        <taxon>Asparagales</taxon>
        <taxon>Orchidaceae</taxon>
        <taxon>Vanilloideae</taxon>
        <taxon>Vanilleae</taxon>
        <taxon>Vanilla</taxon>
    </lineage>
</organism>
<dbReference type="OrthoDB" id="67700at2759"/>
<dbReference type="InterPro" id="IPR047259">
    <property type="entry name" value="QUIRKY-like"/>
</dbReference>
<keyword evidence="5 8" id="KW-1133">Transmembrane helix</keyword>
<evidence type="ECO:0000256" key="2">
    <source>
        <dbReference type="ARBA" id="ARBA00007923"/>
    </source>
</evidence>
<comment type="similarity">
    <text evidence="2">Belongs to the MCTP family.</text>
</comment>
<dbReference type="InterPro" id="IPR047255">
    <property type="entry name" value="C2D_MCTP_PRT_plant"/>
</dbReference>
<dbReference type="SMART" id="SM00239">
    <property type="entry name" value="C2"/>
    <property type="match status" value="4"/>
</dbReference>
<keyword evidence="4" id="KW-0677">Repeat</keyword>
<dbReference type="Pfam" id="PF08372">
    <property type="entry name" value="PRT_C"/>
    <property type="match status" value="1"/>
</dbReference>
<comment type="caution">
    <text evidence="10">The sequence shown here is derived from an EMBL/GenBank/DDBJ whole genome shotgun (WGS) entry which is preliminary data.</text>
</comment>